<keyword evidence="3" id="KW-0472">Membrane</keyword>
<evidence type="ECO:0000313" key="6">
    <source>
        <dbReference type="EMBL" id="MBK6302020.1"/>
    </source>
</evidence>
<feature type="region of interest" description="Disordered" evidence="2">
    <location>
        <begin position="315"/>
        <end position="358"/>
    </location>
</feature>
<evidence type="ECO:0000256" key="4">
    <source>
        <dbReference type="SAM" id="SignalP"/>
    </source>
</evidence>
<protein>
    <submittedName>
        <fullName evidence="6">DUF4349 domain-containing protein</fullName>
    </submittedName>
</protein>
<evidence type="ECO:0000256" key="1">
    <source>
        <dbReference type="SAM" id="Coils"/>
    </source>
</evidence>
<keyword evidence="1" id="KW-0175">Coiled coil</keyword>
<dbReference type="AlphaFoldDB" id="A0A934X7T7"/>
<reference evidence="6 7" key="1">
    <citation type="submission" date="2020-10" db="EMBL/GenBank/DDBJ databases">
        <title>Connecting structure to function with the recovery of over 1000 high-quality activated sludge metagenome-assembled genomes encoding full-length rRNA genes using long-read sequencing.</title>
        <authorList>
            <person name="Singleton C.M."/>
            <person name="Petriglieri F."/>
            <person name="Kristensen J.M."/>
            <person name="Kirkegaard R.H."/>
            <person name="Michaelsen T.Y."/>
            <person name="Andersen M.H."/>
            <person name="Karst S.M."/>
            <person name="Dueholm M.S."/>
            <person name="Nielsen P.H."/>
            <person name="Albertsen M."/>
        </authorList>
    </citation>
    <scope>NUCLEOTIDE SEQUENCE [LARGE SCALE GENOMIC DNA]</scope>
    <source>
        <strain evidence="6">AalE_18-Q3-R2-46_BAT3C.188</strain>
    </source>
</reference>
<evidence type="ECO:0000313" key="7">
    <source>
        <dbReference type="Proteomes" id="UP000718281"/>
    </source>
</evidence>
<comment type="caution">
    <text evidence="6">The sequence shown here is derived from an EMBL/GenBank/DDBJ whole genome shotgun (WGS) entry which is preliminary data.</text>
</comment>
<feature type="coiled-coil region" evidence="1">
    <location>
        <begin position="215"/>
        <end position="249"/>
    </location>
</feature>
<keyword evidence="4" id="KW-0732">Signal</keyword>
<feature type="domain" description="DUF4349" evidence="5">
    <location>
        <begin position="82"/>
        <end position="306"/>
    </location>
</feature>
<feature type="transmembrane region" description="Helical" evidence="3">
    <location>
        <begin position="278"/>
        <end position="306"/>
    </location>
</feature>
<evidence type="ECO:0000256" key="2">
    <source>
        <dbReference type="SAM" id="MobiDB-lite"/>
    </source>
</evidence>
<feature type="chain" id="PRO_5038701043" evidence="4">
    <location>
        <begin position="31"/>
        <end position="358"/>
    </location>
</feature>
<evidence type="ECO:0000259" key="5">
    <source>
        <dbReference type="Pfam" id="PF14257"/>
    </source>
</evidence>
<evidence type="ECO:0000256" key="3">
    <source>
        <dbReference type="SAM" id="Phobius"/>
    </source>
</evidence>
<dbReference type="InterPro" id="IPR025645">
    <property type="entry name" value="DUF4349"/>
</dbReference>
<organism evidence="6 7">
    <name type="scientific">Candidatus Phosphoribacter hodrii</name>
    <dbReference type="NCBI Taxonomy" id="2953743"/>
    <lineage>
        <taxon>Bacteria</taxon>
        <taxon>Bacillati</taxon>
        <taxon>Actinomycetota</taxon>
        <taxon>Actinomycetes</taxon>
        <taxon>Micrococcales</taxon>
        <taxon>Dermatophilaceae</taxon>
        <taxon>Candidatus Phosphoribacter</taxon>
    </lineage>
</organism>
<feature type="compositionally biased region" description="Low complexity" evidence="2">
    <location>
        <begin position="319"/>
        <end position="358"/>
    </location>
</feature>
<keyword evidence="3" id="KW-1133">Transmembrane helix</keyword>
<accession>A0A934X7T7</accession>
<dbReference type="Proteomes" id="UP000718281">
    <property type="component" value="Unassembled WGS sequence"/>
</dbReference>
<proteinExistence type="predicted"/>
<keyword evidence="3" id="KW-0812">Transmembrane</keyword>
<name>A0A934X7T7_9MICO</name>
<dbReference type="EMBL" id="JADIXZ010000006">
    <property type="protein sequence ID" value="MBK6302020.1"/>
    <property type="molecule type" value="Genomic_DNA"/>
</dbReference>
<dbReference type="Pfam" id="PF14257">
    <property type="entry name" value="DUF4349"/>
    <property type="match status" value="1"/>
</dbReference>
<sequence>MFSYAVSRRLRSTALTVAALLALGACSSGSSPTSTNAAREGGVAVAPAPAPGAAVGAAAAADTKLSAPDVASVGEAALVDTKIIRTASIYLTVTSVETAAAAVRGVAAGLGGAVASETVNATEVAPSADPAIGGKATAPVRRVGNYGQLVLSIPTDRLDAALDQLSKLGTVVQRASASDDVTAAYVDTESRIATKKASIERVRALMSQTQNISQIVELESQLAQREADLESLQAQLASMTKRIAMATVTVTVSSNPEVIPPVEQDGFLAGLRSGWNAFLASLTVGLTVLGAALPWLIVLALIAIPVRSWLRRRSERQEATPTTPPSWAASTPAAPVREPEPAAATAGPAASEGTSEKA</sequence>
<feature type="signal peptide" evidence="4">
    <location>
        <begin position="1"/>
        <end position="30"/>
    </location>
</feature>
<gene>
    <name evidence="6" type="ORF">IPF40_13595</name>
</gene>